<proteinExistence type="predicted"/>
<dbReference type="GO" id="GO:0004674">
    <property type="term" value="F:protein serine/threonine kinase activity"/>
    <property type="evidence" value="ECO:0007669"/>
    <property type="project" value="TreeGrafter"/>
</dbReference>
<dbReference type="PROSITE" id="PS00107">
    <property type="entry name" value="PROTEIN_KINASE_ATP"/>
    <property type="match status" value="1"/>
</dbReference>
<sequence>MTTRKGSRVSPPGGRVSSAKETVRSGRPVPRTSRETVAPTNAASPPGKVIPPAPPPSTEATSARFSAGTVLARRFRIEGILGRGGMGEVYQAFDLELEAPIALKVLRPELARSRGAAERLKREVVLARRVTHPNVCRTFDLWRHRSKPGSALFLTM</sequence>
<feature type="binding site" evidence="5">
    <location>
        <position position="104"/>
    </location>
    <ligand>
        <name>ATP</name>
        <dbReference type="ChEBI" id="CHEBI:30616"/>
    </ligand>
</feature>
<protein>
    <recommendedName>
        <fullName evidence="7">Protein kinase domain-containing protein</fullName>
    </recommendedName>
</protein>
<evidence type="ECO:0000256" key="6">
    <source>
        <dbReference type="SAM" id="MobiDB-lite"/>
    </source>
</evidence>
<evidence type="ECO:0000313" key="8">
    <source>
        <dbReference type="EMBL" id="MCA9727682.1"/>
    </source>
</evidence>
<dbReference type="InterPro" id="IPR017441">
    <property type="entry name" value="Protein_kinase_ATP_BS"/>
</dbReference>
<evidence type="ECO:0000259" key="7">
    <source>
        <dbReference type="PROSITE" id="PS50011"/>
    </source>
</evidence>
<dbReference type="InterPro" id="IPR000719">
    <property type="entry name" value="Prot_kinase_dom"/>
</dbReference>
<dbReference type="GO" id="GO:0005524">
    <property type="term" value="F:ATP binding"/>
    <property type="evidence" value="ECO:0007669"/>
    <property type="project" value="UniProtKB-UniRule"/>
</dbReference>
<evidence type="ECO:0000256" key="4">
    <source>
        <dbReference type="ARBA" id="ARBA00022840"/>
    </source>
</evidence>
<evidence type="ECO:0000256" key="5">
    <source>
        <dbReference type="PROSITE-ProRule" id="PRU10141"/>
    </source>
</evidence>
<evidence type="ECO:0000313" key="9">
    <source>
        <dbReference type="Proteomes" id="UP000697710"/>
    </source>
</evidence>
<dbReference type="Pfam" id="PF00069">
    <property type="entry name" value="Pkinase"/>
    <property type="match status" value="1"/>
</dbReference>
<gene>
    <name evidence="8" type="ORF">KC729_08360</name>
</gene>
<feature type="domain" description="Protein kinase" evidence="7">
    <location>
        <begin position="75"/>
        <end position="156"/>
    </location>
</feature>
<reference evidence="8" key="1">
    <citation type="submission" date="2020-04" db="EMBL/GenBank/DDBJ databases">
        <authorList>
            <person name="Zhang T."/>
        </authorList>
    </citation>
    <scope>NUCLEOTIDE SEQUENCE</scope>
    <source>
        <strain evidence="8">HKST-UBA01</strain>
    </source>
</reference>
<feature type="non-terminal residue" evidence="8">
    <location>
        <position position="156"/>
    </location>
</feature>
<organism evidence="8 9">
    <name type="scientific">Eiseniibacteriota bacterium</name>
    <dbReference type="NCBI Taxonomy" id="2212470"/>
    <lineage>
        <taxon>Bacteria</taxon>
        <taxon>Candidatus Eiseniibacteriota</taxon>
    </lineage>
</organism>
<feature type="compositionally biased region" description="Pro residues" evidence="6">
    <location>
        <begin position="48"/>
        <end position="57"/>
    </location>
</feature>
<keyword evidence="4 5" id="KW-0067">ATP-binding</keyword>
<dbReference type="PANTHER" id="PTHR43289">
    <property type="entry name" value="MITOGEN-ACTIVATED PROTEIN KINASE KINASE KINASE 20-RELATED"/>
    <property type="match status" value="1"/>
</dbReference>
<evidence type="ECO:0000256" key="3">
    <source>
        <dbReference type="ARBA" id="ARBA00022777"/>
    </source>
</evidence>
<accession>A0A956LZ55</accession>
<dbReference type="EMBL" id="JAGQHR010000213">
    <property type="protein sequence ID" value="MCA9727682.1"/>
    <property type="molecule type" value="Genomic_DNA"/>
</dbReference>
<keyword evidence="2 5" id="KW-0547">Nucleotide-binding</keyword>
<feature type="region of interest" description="Disordered" evidence="6">
    <location>
        <begin position="1"/>
        <end position="64"/>
    </location>
</feature>
<evidence type="ECO:0000256" key="1">
    <source>
        <dbReference type="ARBA" id="ARBA00022679"/>
    </source>
</evidence>
<evidence type="ECO:0000256" key="2">
    <source>
        <dbReference type="ARBA" id="ARBA00022741"/>
    </source>
</evidence>
<dbReference type="PANTHER" id="PTHR43289:SF6">
    <property type="entry name" value="SERINE_THREONINE-PROTEIN KINASE NEKL-3"/>
    <property type="match status" value="1"/>
</dbReference>
<reference evidence="8" key="2">
    <citation type="journal article" date="2021" name="Microbiome">
        <title>Successional dynamics and alternative stable states in a saline activated sludge microbial community over 9 years.</title>
        <authorList>
            <person name="Wang Y."/>
            <person name="Ye J."/>
            <person name="Ju F."/>
            <person name="Liu L."/>
            <person name="Boyd J.A."/>
            <person name="Deng Y."/>
            <person name="Parks D.H."/>
            <person name="Jiang X."/>
            <person name="Yin X."/>
            <person name="Woodcroft B.J."/>
            <person name="Tyson G.W."/>
            <person name="Hugenholtz P."/>
            <person name="Polz M.F."/>
            <person name="Zhang T."/>
        </authorList>
    </citation>
    <scope>NUCLEOTIDE SEQUENCE</scope>
    <source>
        <strain evidence="8">HKST-UBA01</strain>
    </source>
</reference>
<dbReference type="AlphaFoldDB" id="A0A956LZ55"/>
<keyword evidence="3" id="KW-0418">Kinase</keyword>
<keyword evidence="1" id="KW-0808">Transferase</keyword>
<dbReference type="InterPro" id="IPR011009">
    <property type="entry name" value="Kinase-like_dom_sf"/>
</dbReference>
<dbReference type="SUPFAM" id="SSF56112">
    <property type="entry name" value="Protein kinase-like (PK-like)"/>
    <property type="match status" value="1"/>
</dbReference>
<dbReference type="Gene3D" id="3.30.200.20">
    <property type="entry name" value="Phosphorylase Kinase, domain 1"/>
    <property type="match status" value="1"/>
</dbReference>
<dbReference type="Proteomes" id="UP000697710">
    <property type="component" value="Unassembled WGS sequence"/>
</dbReference>
<comment type="caution">
    <text evidence="8">The sequence shown here is derived from an EMBL/GenBank/DDBJ whole genome shotgun (WGS) entry which is preliminary data.</text>
</comment>
<dbReference type="PROSITE" id="PS50011">
    <property type="entry name" value="PROTEIN_KINASE_DOM"/>
    <property type="match status" value="1"/>
</dbReference>
<name>A0A956LZ55_UNCEI</name>